<dbReference type="InterPro" id="IPR013750">
    <property type="entry name" value="GHMP_kinase_C_dom"/>
</dbReference>
<comment type="pathway">
    <text evidence="1 11">Amino-acid biosynthesis; L-threonine biosynthesis; L-threonine from L-aspartate: step 4/5.</text>
</comment>
<evidence type="ECO:0000256" key="11">
    <source>
        <dbReference type="HAMAP-Rule" id="MF_00384"/>
    </source>
</evidence>
<feature type="domain" description="GHMP kinase C-terminal" evidence="14">
    <location>
        <begin position="234"/>
        <end position="310"/>
    </location>
</feature>
<reference evidence="15 16" key="1">
    <citation type="journal article" date="2014" name="Int. J. Syst. Evol. Microbiol.">
        <title>Nitrososphaera viennensis gen. nov., sp. nov., an aerobic and mesophilic, ammonia-oxidizing archaeon from soil and a member of the archaeal phylum Thaumarchaeota.</title>
        <authorList>
            <person name="Stieglmeier M."/>
            <person name="Klingl A."/>
            <person name="Alves R.J."/>
            <person name="Rittmann S.K."/>
            <person name="Melcher M."/>
            <person name="Leisch N."/>
            <person name="Schleper C."/>
        </authorList>
    </citation>
    <scope>NUCLEOTIDE SEQUENCE [LARGE SCALE GENOMIC DNA]</scope>
    <source>
        <strain evidence="15">EN76</strain>
    </source>
</reference>
<dbReference type="PRINTS" id="PR00958">
    <property type="entry name" value="HOMSERKINASE"/>
</dbReference>
<dbReference type="GO" id="GO:0005524">
    <property type="term" value="F:ATP binding"/>
    <property type="evidence" value="ECO:0007669"/>
    <property type="project" value="UniProtKB-UniRule"/>
</dbReference>
<dbReference type="NCBIfam" id="TIGR00191">
    <property type="entry name" value="thrB"/>
    <property type="match status" value="1"/>
</dbReference>
<dbReference type="InterPro" id="IPR006203">
    <property type="entry name" value="GHMP_knse_ATP-bd_CS"/>
</dbReference>
<dbReference type="Pfam" id="PF00288">
    <property type="entry name" value="GHMP_kinases_N"/>
    <property type="match status" value="1"/>
</dbReference>
<evidence type="ECO:0000256" key="10">
    <source>
        <dbReference type="ARBA" id="ARBA00022840"/>
    </source>
</evidence>
<evidence type="ECO:0000259" key="13">
    <source>
        <dbReference type="Pfam" id="PF00288"/>
    </source>
</evidence>
<feature type="transmembrane region" description="Helical" evidence="12">
    <location>
        <begin position="272"/>
        <end position="293"/>
    </location>
</feature>
<feature type="domain" description="GHMP kinase N-terminal" evidence="13">
    <location>
        <begin position="85"/>
        <end position="167"/>
    </location>
</feature>
<keyword evidence="12" id="KW-0812">Transmembrane</keyword>
<evidence type="ECO:0000256" key="1">
    <source>
        <dbReference type="ARBA" id="ARBA00005015"/>
    </source>
</evidence>
<evidence type="ECO:0000259" key="14">
    <source>
        <dbReference type="Pfam" id="PF08544"/>
    </source>
</evidence>
<dbReference type="PROSITE" id="PS00627">
    <property type="entry name" value="GHMP_KINASES_ATP"/>
    <property type="match status" value="1"/>
</dbReference>
<evidence type="ECO:0000313" key="16">
    <source>
        <dbReference type="Proteomes" id="UP000027093"/>
    </source>
</evidence>
<dbReference type="Gene3D" id="3.30.70.890">
    <property type="entry name" value="GHMP kinase, C-terminal domain"/>
    <property type="match status" value="1"/>
</dbReference>
<evidence type="ECO:0000256" key="7">
    <source>
        <dbReference type="ARBA" id="ARBA00022697"/>
    </source>
</evidence>
<dbReference type="InterPro" id="IPR020568">
    <property type="entry name" value="Ribosomal_Su5_D2-typ_SF"/>
</dbReference>
<dbReference type="SUPFAM" id="SSF54211">
    <property type="entry name" value="Ribosomal protein S5 domain 2-like"/>
    <property type="match status" value="1"/>
</dbReference>
<keyword evidence="9 11" id="KW-0418">Kinase</keyword>
<dbReference type="Proteomes" id="UP000027093">
    <property type="component" value="Chromosome"/>
</dbReference>
<proteinExistence type="inferred from homology"/>
<comment type="function">
    <text evidence="11">Catalyzes the ATP-dependent phosphorylation of L-homoserine to L-homoserine phosphate.</text>
</comment>
<dbReference type="PANTHER" id="PTHR20861:SF1">
    <property type="entry name" value="HOMOSERINE KINASE"/>
    <property type="match status" value="1"/>
</dbReference>
<keyword evidence="5 11" id="KW-0028">Amino-acid biosynthesis</keyword>
<keyword evidence="12" id="KW-0472">Membrane</keyword>
<keyword evidence="16" id="KW-1185">Reference proteome</keyword>
<dbReference type="InterPro" id="IPR036554">
    <property type="entry name" value="GHMP_kinase_C_sf"/>
</dbReference>
<dbReference type="KEGG" id="nvn:NVIE_008330"/>
<keyword evidence="11" id="KW-0963">Cytoplasm</keyword>
<comment type="similarity">
    <text evidence="2 11">Belongs to the GHMP kinase family. Homoserine kinase subfamily.</text>
</comment>
<dbReference type="GO" id="GO:0005737">
    <property type="term" value="C:cytoplasm"/>
    <property type="evidence" value="ECO:0007669"/>
    <property type="project" value="UniProtKB-SubCell"/>
</dbReference>
<keyword evidence="12" id="KW-1133">Transmembrane helix</keyword>
<dbReference type="EMBL" id="CP007536">
    <property type="protein sequence ID" value="AIC15051.1"/>
    <property type="molecule type" value="Genomic_DNA"/>
</dbReference>
<dbReference type="AlphaFoldDB" id="A0A060HNB0"/>
<evidence type="ECO:0000256" key="3">
    <source>
        <dbReference type="ARBA" id="ARBA00012078"/>
    </source>
</evidence>
<comment type="catalytic activity">
    <reaction evidence="11">
        <text>L-homoserine + ATP = O-phospho-L-homoserine + ADP + H(+)</text>
        <dbReference type="Rhea" id="RHEA:13985"/>
        <dbReference type="ChEBI" id="CHEBI:15378"/>
        <dbReference type="ChEBI" id="CHEBI:30616"/>
        <dbReference type="ChEBI" id="CHEBI:57476"/>
        <dbReference type="ChEBI" id="CHEBI:57590"/>
        <dbReference type="ChEBI" id="CHEBI:456216"/>
        <dbReference type="EC" id="2.7.1.39"/>
    </reaction>
</comment>
<dbReference type="Pfam" id="PF08544">
    <property type="entry name" value="GHMP_kinases_C"/>
    <property type="match status" value="1"/>
</dbReference>
<evidence type="ECO:0000256" key="6">
    <source>
        <dbReference type="ARBA" id="ARBA00022679"/>
    </source>
</evidence>
<accession>A0A060HNB0</accession>
<gene>
    <name evidence="11 15" type="primary">thrB</name>
    <name evidence="15" type="ORF">NVIE_008330</name>
</gene>
<dbReference type="PANTHER" id="PTHR20861">
    <property type="entry name" value="HOMOSERINE/4-DIPHOSPHOCYTIDYL-2-C-METHYL-D-ERYTHRITOL KINASE"/>
    <property type="match status" value="1"/>
</dbReference>
<evidence type="ECO:0000256" key="2">
    <source>
        <dbReference type="ARBA" id="ARBA00007370"/>
    </source>
</evidence>
<dbReference type="UniPathway" id="UPA00050">
    <property type="reaction ID" value="UER00064"/>
</dbReference>
<sequence length="332" mass="34377">MPEPLIRERTDSMAVKKRSSSCTAVAPSSTANLGPGYDVFGLALDALYDRVRITKVAGKNSGRITIKMSDGAIPAALESNSAGLVIKKMAQDFAITDDLDVVVKKGVPAGYGMGSSAASAAAAAVAFAGLYKLKIDRNKLVEYAAEGEVASAGARHYDNVSASVLGGFIISSVGQDGTIRFIRIEPPKDLLIVVAVPSIPVPAKKTEVARSVLPREVPLKSAVHNVSGASTIVAGFALGDVEMIGRGIDDDVIVEPARKHLIPGYDSVRKNALAAGALAVTISGAGPSMIAFLKGKTKRKQVIKAMEAGFSEAGVKCRTFACGPSKGARIVV</sequence>
<organism evidence="15 16">
    <name type="scientific">Nitrososphaera viennensis EN76</name>
    <dbReference type="NCBI Taxonomy" id="926571"/>
    <lineage>
        <taxon>Archaea</taxon>
        <taxon>Nitrososphaerota</taxon>
        <taxon>Nitrososphaeria</taxon>
        <taxon>Nitrososphaerales</taxon>
        <taxon>Nitrososphaeraceae</taxon>
        <taxon>Nitrososphaera</taxon>
    </lineage>
</organism>
<evidence type="ECO:0000256" key="9">
    <source>
        <dbReference type="ARBA" id="ARBA00022777"/>
    </source>
</evidence>
<dbReference type="HOGENOM" id="CLU_041243_1_1_2"/>
<dbReference type="InterPro" id="IPR014721">
    <property type="entry name" value="Ribsml_uS5_D2-typ_fold_subgr"/>
</dbReference>
<dbReference type="InterPro" id="IPR000870">
    <property type="entry name" value="Homoserine_kinase"/>
</dbReference>
<keyword evidence="8 11" id="KW-0547">Nucleotide-binding</keyword>
<keyword evidence="6 11" id="KW-0808">Transferase</keyword>
<evidence type="ECO:0000256" key="12">
    <source>
        <dbReference type="SAM" id="Phobius"/>
    </source>
</evidence>
<dbReference type="GO" id="GO:0004413">
    <property type="term" value="F:homoserine kinase activity"/>
    <property type="evidence" value="ECO:0007669"/>
    <property type="project" value="UniProtKB-UniRule"/>
</dbReference>
<evidence type="ECO:0000313" key="15">
    <source>
        <dbReference type="EMBL" id="AIC15051.1"/>
    </source>
</evidence>
<dbReference type="GO" id="GO:0009088">
    <property type="term" value="P:threonine biosynthetic process"/>
    <property type="evidence" value="ECO:0007669"/>
    <property type="project" value="UniProtKB-UniRule"/>
</dbReference>
<dbReference type="InterPro" id="IPR006204">
    <property type="entry name" value="GHMP_kinase_N_dom"/>
</dbReference>
<dbReference type="HAMAP" id="MF_00384">
    <property type="entry name" value="Homoser_kinase"/>
    <property type="match status" value="1"/>
</dbReference>
<dbReference type="Gene3D" id="3.30.230.10">
    <property type="match status" value="1"/>
</dbReference>
<keyword evidence="10 11" id="KW-0067">ATP-binding</keyword>
<comment type="subcellular location">
    <subcellularLocation>
        <location evidence="11">Cytoplasm</location>
    </subcellularLocation>
</comment>
<dbReference type="PIRSF" id="PIRSF000676">
    <property type="entry name" value="Homoser_kin"/>
    <property type="match status" value="1"/>
</dbReference>
<feature type="binding site" evidence="11">
    <location>
        <begin position="108"/>
        <end position="118"/>
    </location>
    <ligand>
        <name>ATP</name>
        <dbReference type="ChEBI" id="CHEBI:30616"/>
    </ligand>
</feature>
<evidence type="ECO:0000256" key="8">
    <source>
        <dbReference type="ARBA" id="ARBA00022741"/>
    </source>
</evidence>
<dbReference type="NCBIfam" id="NF002288">
    <property type="entry name" value="PRK01212.1-4"/>
    <property type="match status" value="1"/>
</dbReference>
<protein>
    <recommendedName>
        <fullName evidence="4 11">Homoserine kinase</fullName>
        <shortName evidence="11">HK</shortName>
        <shortName evidence="11">HSK</shortName>
        <ecNumber evidence="3 11">2.7.1.39</ecNumber>
    </recommendedName>
</protein>
<name>A0A060HNB0_9ARCH</name>
<dbReference type="STRING" id="926571.NVIE_008330"/>
<dbReference type="SUPFAM" id="SSF55060">
    <property type="entry name" value="GHMP Kinase, C-terminal domain"/>
    <property type="match status" value="1"/>
</dbReference>
<keyword evidence="7 11" id="KW-0791">Threonine biosynthesis</keyword>
<dbReference type="EC" id="2.7.1.39" evidence="3 11"/>
<evidence type="ECO:0000256" key="5">
    <source>
        <dbReference type="ARBA" id="ARBA00022605"/>
    </source>
</evidence>
<evidence type="ECO:0000256" key="4">
    <source>
        <dbReference type="ARBA" id="ARBA00017858"/>
    </source>
</evidence>